<accession>A0AA86R5F9</accession>
<reference evidence="1" key="1">
    <citation type="submission" date="2023-06" db="EMBL/GenBank/DDBJ databases">
        <authorList>
            <person name="Kurt Z."/>
        </authorList>
    </citation>
    <scope>NUCLEOTIDE SEQUENCE</scope>
</reference>
<dbReference type="AlphaFoldDB" id="A0AA86R5F9"/>
<gene>
    <name evidence="1" type="ORF">HINF_LOCUS50200</name>
    <name evidence="2" type="ORF">HINF_LOCUS76059</name>
</gene>
<evidence type="ECO:0000313" key="3">
    <source>
        <dbReference type="Proteomes" id="UP001642409"/>
    </source>
</evidence>
<keyword evidence="3" id="KW-1185">Reference proteome</keyword>
<reference evidence="2 3" key="2">
    <citation type="submission" date="2024-07" db="EMBL/GenBank/DDBJ databases">
        <authorList>
            <person name="Akdeniz Z."/>
        </authorList>
    </citation>
    <scope>NUCLEOTIDE SEQUENCE [LARGE SCALE GENOMIC DNA]</scope>
</reference>
<evidence type="ECO:0000313" key="2">
    <source>
        <dbReference type="EMBL" id="CAL6110731.1"/>
    </source>
</evidence>
<name>A0AA86R5F9_9EUKA</name>
<evidence type="ECO:0000313" key="1">
    <source>
        <dbReference type="EMBL" id="CAI9962555.1"/>
    </source>
</evidence>
<dbReference type="Proteomes" id="UP001642409">
    <property type="component" value="Unassembled WGS sequence"/>
</dbReference>
<organism evidence="1">
    <name type="scientific">Hexamita inflata</name>
    <dbReference type="NCBI Taxonomy" id="28002"/>
    <lineage>
        <taxon>Eukaryota</taxon>
        <taxon>Metamonada</taxon>
        <taxon>Diplomonadida</taxon>
        <taxon>Hexamitidae</taxon>
        <taxon>Hexamitinae</taxon>
        <taxon>Hexamita</taxon>
    </lineage>
</organism>
<sequence length="158" mass="18094">MLQLLYNFTGFLTTASLCESNKRCRAQELAALFYFTIKTDLRDLLCDSREVINISQRPPRVSHTSRQQKLVAAKRVFSLSQKNSERQFTVLKQVGLEINSRVSRRWVHSKPLLVKREAIAACFGRRTTCVTHYASVILLAITFQTHSISTADEFSLRV</sequence>
<proteinExistence type="predicted"/>
<comment type="caution">
    <text evidence="1">The sequence shown here is derived from an EMBL/GenBank/DDBJ whole genome shotgun (WGS) entry which is preliminary data.</text>
</comment>
<protein>
    <submittedName>
        <fullName evidence="2">Hypothetical_protein</fullName>
    </submittedName>
</protein>
<dbReference type="EMBL" id="CAXDID020000694">
    <property type="protein sequence ID" value="CAL6110731.1"/>
    <property type="molecule type" value="Genomic_DNA"/>
</dbReference>
<dbReference type="EMBL" id="CATOUU010000954">
    <property type="protein sequence ID" value="CAI9962555.1"/>
    <property type="molecule type" value="Genomic_DNA"/>
</dbReference>